<proteinExistence type="predicted"/>
<dbReference type="EMBL" id="JARAOO010000003">
    <property type="protein sequence ID" value="KAJ7974161.1"/>
    <property type="molecule type" value="Genomic_DNA"/>
</dbReference>
<evidence type="ECO:0000313" key="2">
    <source>
        <dbReference type="Proteomes" id="UP001163823"/>
    </source>
</evidence>
<name>A0AAD7Q3V1_QUISA</name>
<comment type="caution">
    <text evidence="1">The sequence shown here is derived from an EMBL/GenBank/DDBJ whole genome shotgun (WGS) entry which is preliminary data.</text>
</comment>
<gene>
    <name evidence="1" type="ORF">O6P43_004277</name>
</gene>
<dbReference type="KEGG" id="qsa:O6P43_004277"/>
<keyword evidence="2" id="KW-1185">Reference proteome</keyword>
<reference evidence="1" key="1">
    <citation type="journal article" date="2023" name="Science">
        <title>Elucidation of the pathway for biosynthesis of saponin adjuvants from the soapbark tree.</title>
        <authorList>
            <person name="Reed J."/>
            <person name="Orme A."/>
            <person name="El-Demerdash A."/>
            <person name="Owen C."/>
            <person name="Martin L.B.B."/>
            <person name="Misra R.C."/>
            <person name="Kikuchi S."/>
            <person name="Rejzek M."/>
            <person name="Martin A.C."/>
            <person name="Harkess A."/>
            <person name="Leebens-Mack J."/>
            <person name="Louveau T."/>
            <person name="Stephenson M.J."/>
            <person name="Osbourn A."/>
        </authorList>
    </citation>
    <scope>NUCLEOTIDE SEQUENCE</scope>
    <source>
        <strain evidence="1">S10</strain>
    </source>
</reference>
<protein>
    <submittedName>
        <fullName evidence="1">Uncharacterized protein</fullName>
    </submittedName>
</protein>
<organism evidence="1 2">
    <name type="scientific">Quillaja saponaria</name>
    <name type="common">Soap bark tree</name>
    <dbReference type="NCBI Taxonomy" id="32244"/>
    <lineage>
        <taxon>Eukaryota</taxon>
        <taxon>Viridiplantae</taxon>
        <taxon>Streptophyta</taxon>
        <taxon>Embryophyta</taxon>
        <taxon>Tracheophyta</taxon>
        <taxon>Spermatophyta</taxon>
        <taxon>Magnoliopsida</taxon>
        <taxon>eudicotyledons</taxon>
        <taxon>Gunneridae</taxon>
        <taxon>Pentapetalae</taxon>
        <taxon>rosids</taxon>
        <taxon>fabids</taxon>
        <taxon>Fabales</taxon>
        <taxon>Quillajaceae</taxon>
        <taxon>Quillaja</taxon>
    </lineage>
</organism>
<evidence type="ECO:0000313" key="1">
    <source>
        <dbReference type="EMBL" id="KAJ7974161.1"/>
    </source>
</evidence>
<feature type="non-terminal residue" evidence="1">
    <location>
        <position position="111"/>
    </location>
</feature>
<dbReference type="Proteomes" id="UP001163823">
    <property type="component" value="Chromosome 3"/>
</dbReference>
<dbReference type="AlphaFoldDB" id="A0AAD7Q3V1"/>
<sequence>STGYYYLPMIQKQRANPGLSTDFRIQMTPSVLASGLTSSLVFCPSSSTSTKYFYNFSPQSYKFSFVRMVISSGSQPFLTMEWSKASVRGRQGVKAGWFMHLCLGLELPKLW</sequence>
<accession>A0AAD7Q3V1</accession>